<accession>B6XXJ3</accession>
<sequence length="76" mass="8162">MAISKECSCQVLRQTAKTESGSVLMKTVIYVSGSFSESKARKSAMTGNTVAIIMKAAGKFTIFQPNQSSSMTESEM</sequence>
<evidence type="ECO:0000313" key="2">
    <source>
        <dbReference type="Proteomes" id="UP000003882"/>
    </source>
</evidence>
<comment type="caution">
    <text evidence="1">The sequence shown here is derived from an EMBL/GenBank/DDBJ whole genome shotgun (WGS) entry which is preliminary data.</text>
</comment>
<organism evidence="1 2">
    <name type="scientific">Bifidobacterium catenulatum DSM 16992 = JCM 1194 = LMG 11043</name>
    <dbReference type="NCBI Taxonomy" id="566552"/>
    <lineage>
        <taxon>Bacteria</taxon>
        <taxon>Bacillati</taxon>
        <taxon>Actinomycetota</taxon>
        <taxon>Actinomycetes</taxon>
        <taxon>Bifidobacteriales</taxon>
        <taxon>Bifidobacteriaceae</taxon>
        <taxon>Bifidobacterium</taxon>
    </lineage>
</organism>
<dbReference type="AlphaFoldDB" id="B6XXJ3"/>
<proteinExistence type="predicted"/>
<dbReference type="EMBL" id="ABXY01000029">
    <property type="protein sequence ID" value="EEB20641.1"/>
    <property type="molecule type" value="Genomic_DNA"/>
</dbReference>
<reference evidence="1 2" key="1">
    <citation type="submission" date="2008-10" db="EMBL/GenBank/DDBJ databases">
        <title>Draft genome sequence of Bifidobacterium catenulatum (DSM 16992).</title>
        <authorList>
            <person name="Sudarsanam P."/>
            <person name="Ley R."/>
            <person name="Guruge J."/>
            <person name="Turnbaugh P.J."/>
            <person name="Mahowald M."/>
            <person name="Liep D."/>
            <person name="Gordon J."/>
        </authorList>
    </citation>
    <scope>NUCLEOTIDE SEQUENCE [LARGE SCALE GENOMIC DNA]</scope>
    <source>
        <strain evidence="1 2">DSM 16992</strain>
    </source>
</reference>
<name>B6XXJ3_9BIFI</name>
<protein>
    <submittedName>
        <fullName evidence="1">Uncharacterized protein</fullName>
    </submittedName>
</protein>
<gene>
    <name evidence="1" type="ORF">BIFCAT_01953</name>
</gene>
<dbReference type="Proteomes" id="UP000003882">
    <property type="component" value="Unassembled WGS sequence"/>
</dbReference>
<evidence type="ECO:0000313" key="1">
    <source>
        <dbReference type="EMBL" id="EEB20641.1"/>
    </source>
</evidence>
<reference evidence="1 2" key="2">
    <citation type="submission" date="2008-10" db="EMBL/GenBank/DDBJ databases">
        <authorList>
            <person name="Fulton L."/>
            <person name="Clifton S."/>
            <person name="Fulton B."/>
            <person name="Xu J."/>
            <person name="Minx P."/>
            <person name="Pepin K.H."/>
            <person name="Johnson M."/>
            <person name="Bhonagiri V."/>
            <person name="Nash W.E."/>
            <person name="Mardis E.R."/>
            <person name="Wilson R.K."/>
        </authorList>
    </citation>
    <scope>NUCLEOTIDE SEQUENCE [LARGE SCALE GENOMIC DNA]</scope>
    <source>
        <strain evidence="1 2">DSM 16992</strain>
    </source>
</reference>